<dbReference type="EMBL" id="ML977677">
    <property type="protein sequence ID" value="KAF1993980.1"/>
    <property type="molecule type" value="Genomic_DNA"/>
</dbReference>
<keyword evidence="1" id="KW-0175">Coiled coil</keyword>
<evidence type="ECO:0000313" key="3">
    <source>
        <dbReference type="Proteomes" id="UP000799779"/>
    </source>
</evidence>
<accession>A0A6A5VX51</accession>
<dbReference type="AlphaFoldDB" id="A0A6A5VX51"/>
<protein>
    <submittedName>
        <fullName evidence="2">Uncharacterized protein</fullName>
    </submittedName>
</protein>
<organism evidence="2 3">
    <name type="scientific">Amniculicola lignicola CBS 123094</name>
    <dbReference type="NCBI Taxonomy" id="1392246"/>
    <lineage>
        <taxon>Eukaryota</taxon>
        <taxon>Fungi</taxon>
        <taxon>Dikarya</taxon>
        <taxon>Ascomycota</taxon>
        <taxon>Pezizomycotina</taxon>
        <taxon>Dothideomycetes</taxon>
        <taxon>Pleosporomycetidae</taxon>
        <taxon>Pleosporales</taxon>
        <taxon>Amniculicolaceae</taxon>
        <taxon>Amniculicola</taxon>
    </lineage>
</organism>
<evidence type="ECO:0000313" key="2">
    <source>
        <dbReference type="EMBL" id="KAF1993980.1"/>
    </source>
</evidence>
<proteinExistence type="predicted"/>
<dbReference type="Proteomes" id="UP000799779">
    <property type="component" value="Unassembled WGS sequence"/>
</dbReference>
<keyword evidence="3" id="KW-1185">Reference proteome</keyword>
<gene>
    <name evidence="2" type="ORF">P154DRAFT_527399</name>
</gene>
<sequence length="181" mass="20472">MAEGIAWKWSPMYANWYIQVWKDGEWKTTWKDLGPDYAVRDKAFYTPGTIFEYYGAGVPRQNLKISLVFAQSDSTVFIDEICSTNATSGGSSGTPSSQGLREVFASDSGQLWLLGYKNVSGNSPDDLGGPNLQVWVREGGPWPDISCRKMVRQVARLHKDDLEKLEDRNKDQILRWEKVSL</sequence>
<feature type="coiled-coil region" evidence="1">
    <location>
        <begin position="148"/>
        <end position="175"/>
    </location>
</feature>
<name>A0A6A5VX51_9PLEO</name>
<reference evidence="2" key="1">
    <citation type="journal article" date="2020" name="Stud. Mycol.">
        <title>101 Dothideomycetes genomes: a test case for predicting lifestyles and emergence of pathogens.</title>
        <authorList>
            <person name="Haridas S."/>
            <person name="Albert R."/>
            <person name="Binder M."/>
            <person name="Bloem J."/>
            <person name="Labutti K."/>
            <person name="Salamov A."/>
            <person name="Andreopoulos B."/>
            <person name="Baker S."/>
            <person name="Barry K."/>
            <person name="Bills G."/>
            <person name="Bluhm B."/>
            <person name="Cannon C."/>
            <person name="Castanera R."/>
            <person name="Culley D."/>
            <person name="Daum C."/>
            <person name="Ezra D."/>
            <person name="Gonzalez J."/>
            <person name="Henrissat B."/>
            <person name="Kuo A."/>
            <person name="Liang C."/>
            <person name="Lipzen A."/>
            <person name="Lutzoni F."/>
            <person name="Magnuson J."/>
            <person name="Mondo S."/>
            <person name="Nolan M."/>
            <person name="Ohm R."/>
            <person name="Pangilinan J."/>
            <person name="Park H.-J."/>
            <person name="Ramirez L."/>
            <person name="Alfaro M."/>
            <person name="Sun H."/>
            <person name="Tritt A."/>
            <person name="Yoshinaga Y."/>
            <person name="Zwiers L.-H."/>
            <person name="Turgeon B."/>
            <person name="Goodwin S."/>
            <person name="Spatafora J."/>
            <person name="Crous P."/>
            <person name="Grigoriev I."/>
        </authorList>
    </citation>
    <scope>NUCLEOTIDE SEQUENCE</scope>
    <source>
        <strain evidence="2">CBS 123094</strain>
    </source>
</reference>
<evidence type="ECO:0000256" key="1">
    <source>
        <dbReference type="SAM" id="Coils"/>
    </source>
</evidence>